<proteinExistence type="predicted"/>
<evidence type="ECO:0000313" key="2">
    <source>
        <dbReference type="EMBL" id="MBJ3783126.1"/>
    </source>
</evidence>
<dbReference type="Proteomes" id="UP000602124">
    <property type="component" value="Unassembled WGS sequence"/>
</dbReference>
<sequence length="304" mass="34076">MNEKNVTVLIPAKNAAATIGDTLVSISAVAEFVKEVILVNDRSTDLTNDVAKQTATRLSLPLCVLENLGTGVSSARNTGLHHATGDFIYFLDADDLLSEEGWRVAHQQLLKNENFDLVIGACIDRAGHTESIHSPGSYTDSPLKNRDRYISFSMPLIRTGSAIGRSKYLATEEFPTNLGIGEDTIYWSKVISRTRVKTINEPMMVYSIDQNRYVDRIASYGQQYMESFSRYLMTFVPPLPKEVVRSSKMAMGLQIARRLHFAGKSEISKTVLTLSGRSKLRSQCRIWYWNLRTGKFRATARQVP</sequence>
<protein>
    <submittedName>
        <fullName evidence="2">Glycosyltransferase family 2 protein</fullName>
    </submittedName>
</protein>
<feature type="domain" description="Glycosyltransferase 2-like" evidence="1">
    <location>
        <begin position="7"/>
        <end position="166"/>
    </location>
</feature>
<dbReference type="Pfam" id="PF00535">
    <property type="entry name" value="Glycos_transf_2"/>
    <property type="match status" value="1"/>
</dbReference>
<dbReference type="CDD" id="cd00761">
    <property type="entry name" value="Glyco_tranf_GTA_type"/>
    <property type="match status" value="1"/>
</dbReference>
<dbReference type="AlphaFoldDB" id="A0A934IQ48"/>
<dbReference type="RefSeq" id="WP_198874380.1">
    <property type="nucleotide sequence ID" value="NZ_JAEKMH010000001.1"/>
</dbReference>
<keyword evidence="3" id="KW-1185">Reference proteome</keyword>
<dbReference type="Gene3D" id="3.90.550.10">
    <property type="entry name" value="Spore Coat Polysaccharide Biosynthesis Protein SpsA, Chain A"/>
    <property type="match status" value="1"/>
</dbReference>
<evidence type="ECO:0000313" key="3">
    <source>
        <dbReference type="Proteomes" id="UP000602124"/>
    </source>
</evidence>
<accession>A0A934IQ48</accession>
<name>A0A934IQ48_9HYPH</name>
<gene>
    <name evidence="2" type="ORF">JEQ47_00215</name>
</gene>
<dbReference type="PANTHER" id="PTHR43685:SF2">
    <property type="entry name" value="GLYCOSYLTRANSFERASE 2-LIKE DOMAIN-CONTAINING PROTEIN"/>
    <property type="match status" value="1"/>
</dbReference>
<reference evidence="2" key="1">
    <citation type="submission" date="2020-12" db="EMBL/GenBank/DDBJ databases">
        <title>Devosia sp. MSA67 isolated from Mo River.</title>
        <authorList>
            <person name="Ma F."/>
            <person name="Zi Z."/>
        </authorList>
    </citation>
    <scope>NUCLEOTIDE SEQUENCE</scope>
    <source>
        <strain evidence="2">MSA67</strain>
    </source>
</reference>
<dbReference type="EMBL" id="JAEKMH010000001">
    <property type="protein sequence ID" value="MBJ3783126.1"/>
    <property type="molecule type" value="Genomic_DNA"/>
</dbReference>
<organism evidence="2 3">
    <name type="scientific">Devosia sediminis</name>
    <dbReference type="NCBI Taxonomy" id="2798801"/>
    <lineage>
        <taxon>Bacteria</taxon>
        <taxon>Pseudomonadati</taxon>
        <taxon>Pseudomonadota</taxon>
        <taxon>Alphaproteobacteria</taxon>
        <taxon>Hyphomicrobiales</taxon>
        <taxon>Devosiaceae</taxon>
        <taxon>Devosia</taxon>
    </lineage>
</organism>
<evidence type="ECO:0000259" key="1">
    <source>
        <dbReference type="Pfam" id="PF00535"/>
    </source>
</evidence>
<dbReference type="SUPFAM" id="SSF53448">
    <property type="entry name" value="Nucleotide-diphospho-sugar transferases"/>
    <property type="match status" value="1"/>
</dbReference>
<comment type="caution">
    <text evidence="2">The sequence shown here is derived from an EMBL/GenBank/DDBJ whole genome shotgun (WGS) entry which is preliminary data.</text>
</comment>
<dbReference type="InterPro" id="IPR029044">
    <property type="entry name" value="Nucleotide-diphossugar_trans"/>
</dbReference>
<dbReference type="PANTHER" id="PTHR43685">
    <property type="entry name" value="GLYCOSYLTRANSFERASE"/>
    <property type="match status" value="1"/>
</dbReference>
<dbReference type="InterPro" id="IPR050834">
    <property type="entry name" value="Glycosyltransf_2"/>
</dbReference>
<dbReference type="InterPro" id="IPR001173">
    <property type="entry name" value="Glyco_trans_2-like"/>
</dbReference>